<dbReference type="AlphaFoldDB" id="A0ABD3P4W3"/>
<dbReference type="Pfam" id="PF26188">
    <property type="entry name" value="RESC6"/>
    <property type="match status" value="1"/>
</dbReference>
<dbReference type="InterPro" id="IPR050870">
    <property type="entry name" value="FAST_kinase"/>
</dbReference>
<dbReference type="InterPro" id="IPR013584">
    <property type="entry name" value="RAP"/>
</dbReference>
<dbReference type="Proteomes" id="UP001516023">
    <property type="component" value="Unassembled WGS sequence"/>
</dbReference>
<dbReference type="PANTHER" id="PTHR21228:SF40">
    <property type="entry name" value="LD45607P"/>
    <property type="match status" value="1"/>
</dbReference>
<evidence type="ECO:0000313" key="3">
    <source>
        <dbReference type="Proteomes" id="UP001516023"/>
    </source>
</evidence>
<reference evidence="2 3" key="1">
    <citation type="journal article" date="2020" name="G3 (Bethesda)">
        <title>Improved Reference Genome for Cyclotella cryptica CCMP332, a Model for Cell Wall Morphogenesis, Salinity Adaptation, and Lipid Production in Diatoms (Bacillariophyta).</title>
        <authorList>
            <person name="Roberts W.R."/>
            <person name="Downey K.M."/>
            <person name="Ruck E.C."/>
            <person name="Traller J.C."/>
            <person name="Alverson A.J."/>
        </authorList>
    </citation>
    <scope>NUCLEOTIDE SEQUENCE [LARGE SCALE GENOMIC DNA]</scope>
    <source>
        <strain evidence="2 3">CCMP332</strain>
    </source>
</reference>
<feature type="domain" description="RAP" evidence="1">
    <location>
        <begin position="724"/>
        <end position="782"/>
    </location>
</feature>
<dbReference type="EMBL" id="JABMIG020000274">
    <property type="protein sequence ID" value="KAL3782873.1"/>
    <property type="molecule type" value="Genomic_DNA"/>
</dbReference>
<evidence type="ECO:0000313" key="2">
    <source>
        <dbReference type="EMBL" id="KAL3782873.1"/>
    </source>
</evidence>
<organism evidence="2 3">
    <name type="scientific">Cyclotella cryptica</name>
    <dbReference type="NCBI Taxonomy" id="29204"/>
    <lineage>
        <taxon>Eukaryota</taxon>
        <taxon>Sar</taxon>
        <taxon>Stramenopiles</taxon>
        <taxon>Ochrophyta</taxon>
        <taxon>Bacillariophyta</taxon>
        <taxon>Coscinodiscophyceae</taxon>
        <taxon>Thalassiosirophycidae</taxon>
        <taxon>Stephanodiscales</taxon>
        <taxon>Stephanodiscaceae</taxon>
        <taxon>Cyclotella</taxon>
    </lineage>
</organism>
<protein>
    <recommendedName>
        <fullName evidence="1">RAP domain-containing protein</fullName>
    </recommendedName>
</protein>
<dbReference type="InterPro" id="IPR058917">
    <property type="entry name" value="RESC6_dom"/>
</dbReference>
<proteinExistence type="predicted"/>
<gene>
    <name evidence="2" type="ORF">HJC23_008867</name>
</gene>
<evidence type="ECO:0000259" key="1">
    <source>
        <dbReference type="PROSITE" id="PS51286"/>
    </source>
</evidence>
<name>A0ABD3P4W3_9STRA</name>
<accession>A0ABD3P4W3</accession>
<sequence>MAVTPRLHRIQAWMQQLRINQPSSTSRVCSVNISRNNIKRIPSFSHKPSVNLSQSFLQPKACSCLIGRGCISKSTVRARHRITHWKPSWISTRSYTTKTWVVKDCKSIEEVLHTAAKLGDELSFSTIAAVWSHLARLLLNDNKRFHNKKCPAPNREEVAQRKLQILSLLQHTTNILNRFRPKALTTITLAMAKITRHVREVKWKTQMGINQQAFAQVFLDDDSHHDEQVFLPFAKAANQILPQYDSRCLSNFAYAYAILGNDPTFDDGSTLFTNITSLTLELLEQQNSFEPQGISNLLWSYATLNLYHSILFQTIGDAVVGLRDLNEFKPQELANAVWAFATIKESHPSLFKKVGHDIVSRRNLKSFAPQALSNIVWAYATLNESHPGLFRKVGDDIVALHDLNSFAPQTFSNSVWAYATANEHHHGLFQKVGDVIVTKDKLRFFNPQELSNTVWSYATLNESHLLLFKKVAEAVVARNDLSAFKPQNLSNIVWAYAAANIQQPELFLKIGMTIVALDDLRSFKPQNLSNIVWAYAANNEPQPELFKKIGETILALDDLKSFAPQNLVNIIWAYAAANQLLPDLFAKIGNFIANPGNYTMFNAQDFANTAWTYTVANVDVPFLFNEAFTKALSKKSSELCVKALVQLYQWHLWRTKEISGEGLPQTLHDRCFQAFVGESDVTSSALQKDVVGELISIGLDPEEEFLSPSGYRLDALVEVNGEKVGLEVEGPHHFIGRNVNGSTMLKYRQVAMIDKIQLVCVPYWEWDALGNDQDKKQQYLRSLLRCEKG</sequence>
<comment type="caution">
    <text evidence="2">The sequence shown here is derived from an EMBL/GenBank/DDBJ whole genome shotgun (WGS) entry which is preliminary data.</text>
</comment>
<dbReference type="PANTHER" id="PTHR21228">
    <property type="entry name" value="FAST LEU-RICH DOMAIN-CONTAINING"/>
    <property type="match status" value="1"/>
</dbReference>
<keyword evidence="3" id="KW-1185">Reference proteome</keyword>
<dbReference type="PROSITE" id="PS51286">
    <property type="entry name" value="RAP"/>
    <property type="match status" value="1"/>
</dbReference>